<protein>
    <recommendedName>
        <fullName evidence="8">Rhodopsin domain-containing protein</fullName>
    </recommendedName>
</protein>
<comment type="subcellular location">
    <subcellularLocation>
        <location evidence="1">Membrane</location>
        <topology evidence="1">Multi-pass membrane protein</topology>
    </subcellularLocation>
</comment>
<proteinExistence type="inferred from homology"/>
<evidence type="ECO:0000313" key="9">
    <source>
        <dbReference type="EMBL" id="KAK4184100.1"/>
    </source>
</evidence>
<keyword evidence="2 7" id="KW-0812">Transmembrane</keyword>
<reference evidence="9" key="2">
    <citation type="submission" date="2023-05" db="EMBL/GenBank/DDBJ databases">
        <authorList>
            <consortium name="Lawrence Berkeley National Laboratory"/>
            <person name="Steindorff A."/>
            <person name="Hensen N."/>
            <person name="Bonometti L."/>
            <person name="Westerberg I."/>
            <person name="Brannstrom I.O."/>
            <person name="Guillou S."/>
            <person name="Cros-Aarteil S."/>
            <person name="Calhoun S."/>
            <person name="Haridas S."/>
            <person name="Kuo A."/>
            <person name="Mondo S."/>
            <person name="Pangilinan J."/>
            <person name="Riley R."/>
            <person name="Labutti K."/>
            <person name="Andreopoulos B."/>
            <person name="Lipzen A."/>
            <person name="Chen C."/>
            <person name="Yanf M."/>
            <person name="Daum C."/>
            <person name="Ng V."/>
            <person name="Clum A."/>
            <person name="Ohm R."/>
            <person name="Martin F."/>
            <person name="Silar P."/>
            <person name="Natvig D."/>
            <person name="Lalanne C."/>
            <person name="Gautier V."/>
            <person name="Ament-Velasquez S.L."/>
            <person name="Kruys A."/>
            <person name="Hutchinson M.I."/>
            <person name="Powell A.J."/>
            <person name="Barry K."/>
            <person name="Miller A.N."/>
            <person name="Grigoriev I.V."/>
            <person name="Debuchy R."/>
            <person name="Gladieux P."/>
            <person name="Thoren M.H."/>
            <person name="Johannesson H."/>
        </authorList>
    </citation>
    <scope>NUCLEOTIDE SEQUENCE</scope>
    <source>
        <strain evidence="9">PSN309</strain>
    </source>
</reference>
<feature type="region of interest" description="Disordered" evidence="6">
    <location>
        <begin position="295"/>
        <end position="325"/>
    </location>
</feature>
<dbReference type="AlphaFoldDB" id="A0AAN6WMK6"/>
<dbReference type="InterPro" id="IPR049326">
    <property type="entry name" value="Rhodopsin_dom_fungi"/>
</dbReference>
<feature type="compositionally biased region" description="Polar residues" evidence="6">
    <location>
        <begin position="295"/>
        <end position="304"/>
    </location>
</feature>
<reference evidence="9" key="1">
    <citation type="journal article" date="2023" name="Mol. Phylogenet. Evol.">
        <title>Genome-scale phylogeny and comparative genomics of the fungal order Sordariales.</title>
        <authorList>
            <person name="Hensen N."/>
            <person name="Bonometti L."/>
            <person name="Westerberg I."/>
            <person name="Brannstrom I.O."/>
            <person name="Guillou S."/>
            <person name="Cros-Aarteil S."/>
            <person name="Calhoun S."/>
            <person name="Haridas S."/>
            <person name="Kuo A."/>
            <person name="Mondo S."/>
            <person name="Pangilinan J."/>
            <person name="Riley R."/>
            <person name="LaButti K."/>
            <person name="Andreopoulos B."/>
            <person name="Lipzen A."/>
            <person name="Chen C."/>
            <person name="Yan M."/>
            <person name="Daum C."/>
            <person name="Ng V."/>
            <person name="Clum A."/>
            <person name="Steindorff A."/>
            <person name="Ohm R.A."/>
            <person name="Martin F."/>
            <person name="Silar P."/>
            <person name="Natvig D.O."/>
            <person name="Lalanne C."/>
            <person name="Gautier V."/>
            <person name="Ament-Velasquez S.L."/>
            <person name="Kruys A."/>
            <person name="Hutchinson M.I."/>
            <person name="Powell A.J."/>
            <person name="Barry K."/>
            <person name="Miller A.N."/>
            <person name="Grigoriev I.V."/>
            <person name="Debuchy R."/>
            <person name="Gladieux P."/>
            <person name="Hiltunen Thoren M."/>
            <person name="Johannesson H."/>
        </authorList>
    </citation>
    <scope>NUCLEOTIDE SEQUENCE</scope>
    <source>
        <strain evidence="9">PSN309</strain>
    </source>
</reference>
<feature type="compositionally biased region" description="Basic and acidic residues" evidence="6">
    <location>
        <begin position="316"/>
        <end position="325"/>
    </location>
</feature>
<feature type="transmembrane region" description="Helical" evidence="7">
    <location>
        <begin position="24"/>
        <end position="47"/>
    </location>
</feature>
<keyword evidence="4 7" id="KW-0472">Membrane</keyword>
<dbReference type="PANTHER" id="PTHR33048:SF167">
    <property type="entry name" value="INTEGRAL MEMBRANE PROTEIN"/>
    <property type="match status" value="1"/>
</dbReference>
<evidence type="ECO:0000256" key="7">
    <source>
        <dbReference type="SAM" id="Phobius"/>
    </source>
</evidence>
<evidence type="ECO:0000256" key="2">
    <source>
        <dbReference type="ARBA" id="ARBA00022692"/>
    </source>
</evidence>
<organism evidence="9 10">
    <name type="scientific">Podospora australis</name>
    <dbReference type="NCBI Taxonomy" id="1536484"/>
    <lineage>
        <taxon>Eukaryota</taxon>
        <taxon>Fungi</taxon>
        <taxon>Dikarya</taxon>
        <taxon>Ascomycota</taxon>
        <taxon>Pezizomycotina</taxon>
        <taxon>Sordariomycetes</taxon>
        <taxon>Sordariomycetidae</taxon>
        <taxon>Sordariales</taxon>
        <taxon>Podosporaceae</taxon>
        <taxon>Podospora</taxon>
    </lineage>
</organism>
<evidence type="ECO:0000256" key="3">
    <source>
        <dbReference type="ARBA" id="ARBA00022989"/>
    </source>
</evidence>
<accession>A0AAN6WMK6</accession>
<feature type="transmembrane region" description="Helical" evidence="7">
    <location>
        <begin position="138"/>
        <end position="159"/>
    </location>
</feature>
<gene>
    <name evidence="9" type="ORF">QBC35DRAFT_67657</name>
</gene>
<dbReference type="Proteomes" id="UP001302126">
    <property type="component" value="Unassembled WGS sequence"/>
</dbReference>
<evidence type="ECO:0000256" key="4">
    <source>
        <dbReference type="ARBA" id="ARBA00023136"/>
    </source>
</evidence>
<keyword evidence="10" id="KW-1185">Reference proteome</keyword>
<feature type="transmembrane region" description="Helical" evidence="7">
    <location>
        <begin position="98"/>
        <end position="118"/>
    </location>
</feature>
<feature type="transmembrane region" description="Helical" evidence="7">
    <location>
        <begin position="224"/>
        <end position="244"/>
    </location>
</feature>
<feature type="transmembrane region" description="Helical" evidence="7">
    <location>
        <begin position="264"/>
        <end position="284"/>
    </location>
</feature>
<comment type="similarity">
    <text evidence="5">Belongs to the SAT4 family.</text>
</comment>
<dbReference type="PANTHER" id="PTHR33048">
    <property type="entry name" value="PTH11-LIKE INTEGRAL MEMBRANE PROTEIN (AFU_ORTHOLOGUE AFUA_5G11245)"/>
    <property type="match status" value="1"/>
</dbReference>
<sequence>MALWPAVQPDLNPSPERLADTTTWMQMSVLSVFFFFTVIFVGLRLYARVVITKSFGKDDVALCLAALCSIGGWSLFLVQSLHGLGRHIETLSFEEGQVFRVCGFFLTMVVSNWGMCSLKTAIGFNLLRFCDDKLWRRYPWVIWGLLGIIWCYTFIYWVFALTHCDPVHRFWDLTAKGTCIPLPKYIKIAMGNTVLATSTDVFLALVPIPVIWRIKHSVKVRMYLIAILSLGYFSVGMGVVKTIYQQKFSSNRDKTYHLNVPFWSFLQLQLGIMAACCVALRPLVHRILGLSSHRSTAGPSNFGNPSGAPLSVGSQRMRDLPRSKDDDLVDEIELEEGHGGVTLHPEDGSRTGGHNIYGIALGVTESEEAILKGGREEVHDRK</sequence>
<feature type="domain" description="Rhodopsin" evidence="8">
    <location>
        <begin position="43"/>
        <end position="286"/>
    </location>
</feature>
<evidence type="ECO:0000313" key="10">
    <source>
        <dbReference type="Proteomes" id="UP001302126"/>
    </source>
</evidence>
<evidence type="ECO:0000256" key="6">
    <source>
        <dbReference type="SAM" id="MobiDB-lite"/>
    </source>
</evidence>
<evidence type="ECO:0000256" key="5">
    <source>
        <dbReference type="ARBA" id="ARBA00038359"/>
    </source>
</evidence>
<dbReference type="GO" id="GO:0016020">
    <property type="term" value="C:membrane"/>
    <property type="evidence" value="ECO:0007669"/>
    <property type="project" value="UniProtKB-SubCell"/>
</dbReference>
<name>A0AAN6WMK6_9PEZI</name>
<dbReference type="Pfam" id="PF20684">
    <property type="entry name" value="Fung_rhodopsin"/>
    <property type="match status" value="1"/>
</dbReference>
<dbReference type="InterPro" id="IPR052337">
    <property type="entry name" value="SAT4-like"/>
</dbReference>
<evidence type="ECO:0000256" key="1">
    <source>
        <dbReference type="ARBA" id="ARBA00004141"/>
    </source>
</evidence>
<dbReference type="EMBL" id="MU864505">
    <property type="protein sequence ID" value="KAK4184100.1"/>
    <property type="molecule type" value="Genomic_DNA"/>
</dbReference>
<comment type="caution">
    <text evidence="9">The sequence shown here is derived from an EMBL/GenBank/DDBJ whole genome shotgun (WGS) entry which is preliminary data.</text>
</comment>
<feature type="transmembrane region" description="Helical" evidence="7">
    <location>
        <begin position="59"/>
        <end position="78"/>
    </location>
</feature>
<feature type="transmembrane region" description="Helical" evidence="7">
    <location>
        <begin position="193"/>
        <end position="212"/>
    </location>
</feature>
<keyword evidence="3 7" id="KW-1133">Transmembrane helix</keyword>
<evidence type="ECO:0000259" key="8">
    <source>
        <dbReference type="Pfam" id="PF20684"/>
    </source>
</evidence>